<gene>
    <name evidence="4" type="ORF">OFUS_LOCUS19559</name>
</gene>
<name>A0A8J1U9K0_OWEFU</name>
<feature type="chain" id="PRO_5043534756" evidence="3">
    <location>
        <begin position="17"/>
        <end position="603"/>
    </location>
</feature>
<accession>A0A8J1U9K0</accession>
<sequence length="603" mass="66186">MMRGIFLLVICSLAWGQDTEPDADEDMGFPLTEEQLALCGPTGYFADPDDCCWFVQCDYEPFNVGHRVACMGGSVWNSEKCSCEEPNANNPCDPATCDVPEFVPTPCPTAGLRDDQCCIDGLVVTILNETSYYVDSETILGNQTCPYELLFNAVDCCCDSTTFTAPPPMCDHYTFDQLPFADEGVIASGAALLTPGADAGGGATAGSASFSAGAAAGAASAKLHRFSNVDFSNGFATAFWIMAEGSGSSVLFHNGDEGGQGASISLELLQTSGGGFAISGGVSSETDGVADFYQTTGWSAGSWHHVCMSYQDGQLTYSLDSEPPVTVNEADELDDESVLEIFKSAANDAAVAADSATENVRRRLQNVGADDPGFSELQGVLDCVEQIKADLEDNKEYLDDVQRGLDDFRKVRRRFRKAFNRFKRPKRRNDENRDELQDLLERARSAFELLREKVTAICDSLDKVCDILGNKEILKQLDAGSKKTLKRLKRKLKRLKGKFEDDSGDGKFSLKSIDKTFEETDRIISDYDDSQRTGRKKRQTDDDDGDEEEELDTDIIQSKYPFTIGEDFNGAIDELFVCDFPITEEQMDAIRTQNENPIMPMMK</sequence>
<feature type="compositionally biased region" description="Acidic residues" evidence="2">
    <location>
        <begin position="541"/>
        <end position="553"/>
    </location>
</feature>
<dbReference type="Pfam" id="PF13385">
    <property type="entry name" value="Laminin_G_3"/>
    <property type="match status" value="1"/>
</dbReference>
<protein>
    <submittedName>
        <fullName evidence="4">Uncharacterized protein</fullName>
    </submittedName>
</protein>
<feature type="region of interest" description="Disordered" evidence="2">
    <location>
        <begin position="524"/>
        <end position="556"/>
    </location>
</feature>
<keyword evidence="3" id="KW-0732">Signal</keyword>
<proteinExistence type="predicted"/>
<dbReference type="InterPro" id="IPR013320">
    <property type="entry name" value="ConA-like_dom_sf"/>
</dbReference>
<dbReference type="Gene3D" id="2.60.120.200">
    <property type="match status" value="1"/>
</dbReference>
<keyword evidence="1" id="KW-0175">Coiled coil</keyword>
<dbReference type="SUPFAM" id="SSF49899">
    <property type="entry name" value="Concanavalin A-like lectins/glucanases"/>
    <property type="match status" value="1"/>
</dbReference>
<evidence type="ECO:0000256" key="2">
    <source>
        <dbReference type="SAM" id="MobiDB-lite"/>
    </source>
</evidence>
<feature type="signal peptide" evidence="3">
    <location>
        <begin position="1"/>
        <end position="16"/>
    </location>
</feature>
<keyword evidence="5" id="KW-1185">Reference proteome</keyword>
<feature type="coiled-coil region" evidence="1">
    <location>
        <begin position="426"/>
        <end position="453"/>
    </location>
</feature>
<evidence type="ECO:0000313" key="5">
    <source>
        <dbReference type="Proteomes" id="UP000749559"/>
    </source>
</evidence>
<comment type="caution">
    <text evidence="4">The sequence shown here is derived from an EMBL/GenBank/DDBJ whole genome shotgun (WGS) entry which is preliminary data.</text>
</comment>
<dbReference type="AlphaFoldDB" id="A0A8J1U9K0"/>
<organism evidence="4 5">
    <name type="scientific">Owenia fusiformis</name>
    <name type="common">Polychaete worm</name>
    <dbReference type="NCBI Taxonomy" id="6347"/>
    <lineage>
        <taxon>Eukaryota</taxon>
        <taxon>Metazoa</taxon>
        <taxon>Spiralia</taxon>
        <taxon>Lophotrochozoa</taxon>
        <taxon>Annelida</taxon>
        <taxon>Polychaeta</taxon>
        <taxon>Sedentaria</taxon>
        <taxon>Canalipalpata</taxon>
        <taxon>Sabellida</taxon>
        <taxon>Oweniida</taxon>
        <taxon>Oweniidae</taxon>
        <taxon>Owenia</taxon>
    </lineage>
</organism>
<evidence type="ECO:0000256" key="1">
    <source>
        <dbReference type="SAM" id="Coils"/>
    </source>
</evidence>
<reference evidence="4" key="1">
    <citation type="submission" date="2022-03" db="EMBL/GenBank/DDBJ databases">
        <authorList>
            <person name="Martin C."/>
        </authorList>
    </citation>
    <scope>NUCLEOTIDE SEQUENCE</scope>
</reference>
<evidence type="ECO:0000313" key="4">
    <source>
        <dbReference type="EMBL" id="CAH1794949.1"/>
    </source>
</evidence>
<evidence type="ECO:0000256" key="3">
    <source>
        <dbReference type="SAM" id="SignalP"/>
    </source>
</evidence>
<dbReference type="Proteomes" id="UP000749559">
    <property type="component" value="Unassembled WGS sequence"/>
</dbReference>
<dbReference type="EMBL" id="CAIIXF020000009">
    <property type="protein sequence ID" value="CAH1794949.1"/>
    <property type="molecule type" value="Genomic_DNA"/>
</dbReference>